<accession>A0A8S1Y3Y9</accession>
<evidence type="ECO:0000256" key="1">
    <source>
        <dbReference type="SAM" id="Phobius"/>
    </source>
</evidence>
<evidence type="ECO:0000313" key="2">
    <source>
        <dbReference type="EMBL" id="CAD8207368.1"/>
    </source>
</evidence>
<feature type="transmembrane region" description="Helical" evidence="1">
    <location>
        <begin position="7"/>
        <end position="26"/>
    </location>
</feature>
<comment type="caution">
    <text evidence="2">The sequence shown here is derived from an EMBL/GenBank/DDBJ whole genome shotgun (WGS) entry which is preliminary data.</text>
</comment>
<reference evidence="2" key="1">
    <citation type="submission" date="2021-01" db="EMBL/GenBank/DDBJ databases">
        <authorList>
            <consortium name="Genoscope - CEA"/>
            <person name="William W."/>
        </authorList>
    </citation>
    <scope>NUCLEOTIDE SEQUENCE</scope>
</reference>
<keyword evidence="1" id="KW-0812">Transmembrane</keyword>
<dbReference type="AlphaFoldDB" id="A0A8S1Y3Y9"/>
<dbReference type="Proteomes" id="UP000683925">
    <property type="component" value="Unassembled WGS sequence"/>
</dbReference>
<organism evidence="2 3">
    <name type="scientific">Paramecium octaurelia</name>
    <dbReference type="NCBI Taxonomy" id="43137"/>
    <lineage>
        <taxon>Eukaryota</taxon>
        <taxon>Sar</taxon>
        <taxon>Alveolata</taxon>
        <taxon>Ciliophora</taxon>
        <taxon>Intramacronucleata</taxon>
        <taxon>Oligohymenophorea</taxon>
        <taxon>Peniculida</taxon>
        <taxon>Parameciidae</taxon>
        <taxon>Paramecium</taxon>
    </lineage>
</organism>
<sequence>MQKRKLILVLIQTDIAVILTGFYSLGQGTFLLSVQIGETIQHYFFGPRILEQELLKEMLCLQVGNQNFFSVFKIFQNQLFKNVEQTNTENDAKLNRKIQSNPQINNYQYEIIDLLIPAQFFDSQIQEQKAKLDCHSDYVTSICYSLMEIHQLLVVMITLSVFGIQKHRKGNTQILIAKCQS</sequence>
<evidence type="ECO:0008006" key="4">
    <source>
        <dbReference type="Google" id="ProtNLM"/>
    </source>
</evidence>
<keyword evidence="1" id="KW-0472">Membrane</keyword>
<protein>
    <recommendedName>
        <fullName evidence="4">Transmembrane protein</fullName>
    </recommendedName>
</protein>
<keyword evidence="3" id="KW-1185">Reference proteome</keyword>
<proteinExistence type="predicted"/>
<gene>
    <name evidence="2" type="ORF">POCTA_138.1.T1400199</name>
</gene>
<keyword evidence="1" id="KW-1133">Transmembrane helix</keyword>
<name>A0A8S1Y3Y9_PAROT</name>
<evidence type="ECO:0000313" key="3">
    <source>
        <dbReference type="Proteomes" id="UP000683925"/>
    </source>
</evidence>
<dbReference type="EMBL" id="CAJJDP010000141">
    <property type="protein sequence ID" value="CAD8207368.1"/>
    <property type="molecule type" value="Genomic_DNA"/>
</dbReference>